<dbReference type="Gene3D" id="2.60.40.690">
    <property type="entry name" value="Alpha-macroglobulin, receptor-binding domain"/>
    <property type="match status" value="1"/>
</dbReference>
<protein>
    <recommendedName>
        <fullName evidence="1">Alpha-macroglobulin receptor-binding domain-containing protein</fullName>
    </recommendedName>
</protein>
<gene>
    <name evidence="2" type="ORF">ASZ78_002128</name>
</gene>
<accession>A0A226MLY6</accession>
<keyword evidence="3" id="KW-1185">Reference proteome</keyword>
<dbReference type="SUPFAM" id="SSF49410">
    <property type="entry name" value="Alpha-macroglobulin receptor domain"/>
    <property type="match status" value="1"/>
</dbReference>
<evidence type="ECO:0000313" key="3">
    <source>
        <dbReference type="Proteomes" id="UP000198323"/>
    </source>
</evidence>
<dbReference type="AlphaFoldDB" id="A0A226MLY6"/>
<dbReference type="Pfam" id="PF07677">
    <property type="entry name" value="A2M_recep"/>
    <property type="match status" value="1"/>
</dbReference>
<organism evidence="2 3">
    <name type="scientific">Callipepla squamata</name>
    <name type="common">Scaled quail</name>
    <dbReference type="NCBI Taxonomy" id="9009"/>
    <lineage>
        <taxon>Eukaryota</taxon>
        <taxon>Metazoa</taxon>
        <taxon>Chordata</taxon>
        <taxon>Craniata</taxon>
        <taxon>Vertebrata</taxon>
        <taxon>Euteleostomi</taxon>
        <taxon>Archelosauria</taxon>
        <taxon>Archosauria</taxon>
        <taxon>Dinosauria</taxon>
        <taxon>Saurischia</taxon>
        <taxon>Theropoda</taxon>
        <taxon>Coelurosauria</taxon>
        <taxon>Aves</taxon>
        <taxon>Neognathae</taxon>
        <taxon>Galloanserae</taxon>
        <taxon>Galliformes</taxon>
        <taxon>Odontophoridae</taxon>
        <taxon>Callipepla</taxon>
    </lineage>
</organism>
<evidence type="ECO:0000259" key="1">
    <source>
        <dbReference type="Pfam" id="PF07677"/>
    </source>
</evidence>
<dbReference type="InterPro" id="IPR009048">
    <property type="entry name" value="A-macroglobulin_rcpt-bd"/>
</dbReference>
<comment type="caution">
    <text evidence="2">The sequence shown here is derived from an EMBL/GenBank/DDBJ whole genome shotgun (WGS) entry which is preliminary data.</text>
</comment>
<sequence>MLNYSQNPQTEEGDFVQERIQAYEDKDALTSLRPSLQLSDESQTFMLQLQEIIKMKNLKPTTIKIYDYYQPEERALVAYSAVCS</sequence>
<dbReference type="STRING" id="9009.A0A226MLY6"/>
<name>A0A226MLY6_CALSU</name>
<dbReference type="InterPro" id="IPR036595">
    <property type="entry name" value="A-macroglobulin_rcpt-bd_sf"/>
</dbReference>
<dbReference type="EMBL" id="MCFN01000655">
    <property type="protein sequence ID" value="OXB56303.1"/>
    <property type="molecule type" value="Genomic_DNA"/>
</dbReference>
<feature type="domain" description="Alpha-macroglobulin receptor-binding" evidence="1">
    <location>
        <begin position="17"/>
        <end position="80"/>
    </location>
</feature>
<dbReference type="OrthoDB" id="9998011at2759"/>
<dbReference type="GO" id="GO:0005576">
    <property type="term" value="C:extracellular region"/>
    <property type="evidence" value="ECO:0007669"/>
    <property type="project" value="InterPro"/>
</dbReference>
<proteinExistence type="predicted"/>
<dbReference type="Proteomes" id="UP000198323">
    <property type="component" value="Unassembled WGS sequence"/>
</dbReference>
<reference evidence="2 3" key="1">
    <citation type="submission" date="2016-07" db="EMBL/GenBank/DDBJ databases">
        <title>Disparate Historic Effective Population Sizes Predicted by Modern Levels of Genome Diversity for the Scaled Quail (Callipepla squamata) and the Northern Bobwhite (Colinus virginianus): Inferences from First and Second Generation Draft Genome Assemblies for Sympatric New World Quail.</title>
        <authorList>
            <person name="Oldeschulte D.L."/>
            <person name="Halley Y.A."/>
            <person name="Bhattarai E.K."/>
            <person name="Brashear W.A."/>
            <person name="Hill J."/>
            <person name="Metz R.P."/>
            <person name="Johnson C.D."/>
            <person name="Rollins D."/>
            <person name="Peterson M.J."/>
            <person name="Bickhart D.M."/>
            <person name="Decker J.E."/>
            <person name="Seabury C.M."/>
        </authorList>
    </citation>
    <scope>NUCLEOTIDE SEQUENCE [LARGE SCALE GENOMIC DNA]</scope>
    <source>
        <strain evidence="2 3">Texas</strain>
        <tissue evidence="2">Leg muscle</tissue>
    </source>
</reference>
<evidence type="ECO:0000313" key="2">
    <source>
        <dbReference type="EMBL" id="OXB56303.1"/>
    </source>
</evidence>